<evidence type="ECO:0000313" key="2">
    <source>
        <dbReference type="EMBL" id="KAK4044526.1"/>
    </source>
</evidence>
<sequence>MITNNPDIAVANKHDAAGNRSAPPLPSFEERNSPADPVNLTPETRRIRWTLNGPLETAITVSRHDAHHFDPDEVPEPYHYHRAGPSGNDDANWHPFSQLPLTEPQKHDQHTDPDEKRESDIPDDQVLYGPLPPGAGADGDEELDSDGDEHLLVCCGQKRPLGKGVSGAGAVVVKPTTTGSFVTIHDFISTVHPYLMARRDEVLEAMGEDPGRTGAPFPPETTRLVVIWYSAPYVDVLDEASWMRTRKRRRSGSGKKEVDAQGDGPVGLANGIGERWDSG</sequence>
<accession>A0AAN6SWC6</accession>
<keyword evidence="3" id="KW-1185">Reference proteome</keyword>
<evidence type="ECO:0000256" key="1">
    <source>
        <dbReference type="SAM" id="MobiDB-lite"/>
    </source>
</evidence>
<dbReference type="AlphaFoldDB" id="A0AAN6SWC6"/>
<feature type="region of interest" description="Disordered" evidence="1">
    <location>
        <begin position="244"/>
        <end position="279"/>
    </location>
</feature>
<protein>
    <submittedName>
        <fullName evidence="2">Uncharacterized protein</fullName>
    </submittedName>
</protein>
<evidence type="ECO:0000313" key="3">
    <source>
        <dbReference type="Proteomes" id="UP001303115"/>
    </source>
</evidence>
<feature type="region of interest" description="Disordered" evidence="1">
    <location>
        <begin position="1"/>
        <end position="47"/>
    </location>
</feature>
<gene>
    <name evidence="2" type="ORF">C8A01DRAFT_31312</name>
</gene>
<dbReference type="EMBL" id="MU854318">
    <property type="protein sequence ID" value="KAK4044526.1"/>
    <property type="molecule type" value="Genomic_DNA"/>
</dbReference>
<feature type="compositionally biased region" description="Basic residues" evidence="1">
    <location>
        <begin position="244"/>
        <end position="253"/>
    </location>
</feature>
<feature type="compositionally biased region" description="Basic and acidic residues" evidence="1">
    <location>
        <begin position="67"/>
        <end position="79"/>
    </location>
</feature>
<feature type="compositionally biased region" description="Basic and acidic residues" evidence="1">
    <location>
        <begin position="104"/>
        <end position="120"/>
    </location>
</feature>
<comment type="caution">
    <text evidence="2">The sequence shown here is derived from an EMBL/GenBank/DDBJ whole genome shotgun (WGS) entry which is preliminary data.</text>
</comment>
<reference evidence="3" key="1">
    <citation type="journal article" date="2023" name="Mol. Phylogenet. Evol.">
        <title>Genome-scale phylogeny and comparative genomics of the fungal order Sordariales.</title>
        <authorList>
            <person name="Hensen N."/>
            <person name="Bonometti L."/>
            <person name="Westerberg I."/>
            <person name="Brannstrom I.O."/>
            <person name="Guillou S."/>
            <person name="Cros-Aarteil S."/>
            <person name="Calhoun S."/>
            <person name="Haridas S."/>
            <person name="Kuo A."/>
            <person name="Mondo S."/>
            <person name="Pangilinan J."/>
            <person name="Riley R."/>
            <person name="LaButti K."/>
            <person name="Andreopoulos B."/>
            <person name="Lipzen A."/>
            <person name="Chen C."/>
            <person name="Yan M."/>
            <person name="Daum C."/>
            <person name="Ng V."/>
            <person name="Clum A."/>
            <person name="Steindorff A."/>
            <person name="Ohm R.A."/>
            <person name="Martin F."/>
            <person name="Silar P."/>
            <person name="Natvig D.O."/>
            <person name="Lalanne C."/>
            <person name="Gautier V."/>
            <person name="Ament-Velasquez S.L."/>
            <person name="Kruys A."/>
            <person name="Hutchinson M.I."/>
            <person name="Powell A.J."/>
            <person name="Barry K."/>
            <person name="Miller A.N."/>
            <person name="Grigoriev I.V."/>
            <person name="Debuchy R."/>
            <person name="Gladieux P."/>
            <person name="Hiltunen Thoren M."/>
            <person name="Johannesson H."/>
        </authorList>
    </citation>
    <scope>NUCLEOTIDE SEQUENCE [LARGE SCALE GENOMIC DNA]</scope>
    <source>
        <strain evidence="3">CBS 284.82</strain>
    </source>
</reference>
<feature type="compositionally biased region" description="Acidic residues" evidence="1">
    <location>
        <begin position="138"/>
        <end position="147"/>
    </location>
</feature>
<name>A0AAN6SWC6_9PEZI</name>
<proteinExistence type="predicted"/>
<organism evidence="2 3">
    <name type="scientific">Parachaetomium inaequale</name>
    <dbReference type="NCBI Taxonomy" id="2588326"/>
    <lineage>
        <taxon>Eukaryota</taxon>
        <taxon>Fungi</taxon>
        <taxon>Dikarya</taxon>
        <taxon>Ascomycota</taxon>
        <taxon>Pezizomycotina</taxon>
        <taxon>Sordariomycetes</taxon>
        <taxon>Sordariomycetidae</taxon>
        <taxon>Sordariales</taxon>
        <taxon>Chaetomiaceae</taxon>
        <taxon>Parachaetomium</taxon>
    </lineage>
</organism>
<dbReference type="Proteomes" id="UP001303115">
    <property type="component" value="Unassembled WGS sequence"/>
</dbReference>
<feature type="region of interest" description="Disordered" evidence="1">
    <location>
        <begin position="67"/>
        <end position="147"/>
    </location>
</feature>